<reference evidence="1" key="1">
    <citation type="submission" date="2022-03" db="EMBL/GenBank/DDBJ databases">
        <title>Complete genome sequence of Caldinitratiruptor microaerophilus.</title>
        <authorList>
            <person name="Mukaiyama R."/>
            <person name="Nishiyama T."/>
            <person name="Ueda K."/>
        </authorList>
    </citation>
    <scope>NUCLEOTIDE SEQUENCE</scope>
    <source>
        <strain evidence="1">JCM 16183</strain>
    </source>
</reference>
<evidence type="ECO:0000313" key="2">
    <source>
        <dbReference type="Proteomes" id="UP001163687"/>
    </source>
</evidence>
<dbReference type="RefSeq" id="WP_264842951.1">
    <property type="nucleotide sequence ID" value="NZ_AP025628.1"/>
</dbReference>
<keyword evidence="2" id="KW-1185">Reference proteome</keyword>
<organism evidence="1 2">
    <name type="scientific">Caldinitratiruptor microaerophilus</name>
    <dbReference type="NCBI Taxonomy" id="671077"/>
    <lineage>
        <taxon>Bacteria</taxon>
        <taxon>Bacillati</taxon>
        <taxon>Bacillota</taxon>
        <taxon>Clostridia</taxon>
        <taxon>Eubacteriales</taxon>
        <taxon>Symbiobacteriaceae</taxon>
        <taxon>Caldinitratiruptor</taxon>
    </lineage>
</organism>
<dbReference type="EMBL" id="AP025628">
    <property type="protein sequence ID" value="BDG62363.1"/>
    <property type="molecule type" value="Genomic_DNA"/>
</dbReference>
<sequence length="103" mass="10658">MRMEEWVSAAAEANPTVLGAAAAGIALLAGTRQGRKLLRGAAVGAARAGLRFQDVLWNMASRTRQSWTQILAEARAATPAIHLAARVAQVPSIPVETGTGGPT</sequence>
<dbReference type="Proteomes" id="UP001163687">
    <property type="component" value="Chromosome"/>
</dbReference>
<name>A0AA35CPD3_9FIRM</name>
<dbReference type="KEGG" id="cmic:caldi_34530"/>
<evidence type="ECO:0000313" key="1">
    <source>
        <dbReference type="EMBL" id="BDG62363.1"/>
    </source>
</evidence>
<accession>A0AA35CPD3</accession>
<protein>
    <submittedName>
        <fullName evidence="1">Uncharacterized protein</fullName>
    </submittedName>
</protein>
<dbReference type="AlphaFoldDB" id="A0AA35CPD3"/>
<gene>
    <name evidence="1" type="ORF">caldi_34530</name>
</gene>
<proteinExistence type="predicted"/>